<evidence type="ECO:0000256" key="3">
    <source>
        <dbReference type="ARBA" id="ARBA00023163"/>
    </source>
</evidence>
<dbReference type="SMART" id="SM00530">
    <property type="entry name" value="HTH_XRE"/>
    <property type="match status" value="1"/>
</dbReference>
<gene>
    <name evidence="4" type="ORF">E6W99_11135</name>
</gene>
<accession>A0A4S4BY84</accession>
<dbReference type="CDD" id="cd02209">
    <property type="entry name" value="cupin_XRE_C"/>
    <property type="match status" value="1"/>
</dbReference>
<dbReference type="Pfam" id="PF01381">
    <property type="entry name" value="HTH_3"/>
    <property type="match status" value="1"/>
</dbReference>
<dbReference type="GO" id="GO:0005829">
    <property type="term" value="C:cytosol"/>
    <property type="evidence" value="ECO:0007669"/>
    <property type="project" value="TreeGrafter"/>
</dbReference>
<dbReference type="EMBL" id="SSNT01000007">
    <property type="protein sequence ID" value="THF80214.1"/>
    <property type="molecule type" value="Genomic_DNA"/>
</dbReference>
<sequence length="183" mass="20810">MKSIQTQIAENLKNIRKLRGYSYDQLAGLTGVSKGMLSQIEKGESSPTVNTLWKIANGLQVSFSSLVEEKKPTVSVVRLNKKAAVPESNELYQVYPYFPFDASKKFEIYYIELLQGCVHKSERHHGSVEEYVLVCDGEATITIHGEEYILKKGDSMRFQADHIHTYANHTDKTTSCYLLIYYS</sequence>
<dbReference type="AlphaFoldDB" id="A0A4S4BY84"/>
<name>A0A4S4BY84_9BACI</name>
<dbReference type="GO" id="GO:0003677">
    <property type="term" value="F:DNA binding"/>
    <property type="evidence" value="ECO:0007669"/>
    <property type="project" value="UniProtKB-KW"/>
</dbReference>
<dbReference type="Gene3D" id="2.60.120.10">
    <property type="entry name" value="Jelly Rolls"/>
    <property type="match status" value="1"/>
</dbReference>
<dbReference type="PANTHER" id="PTHR46797">
    <property type="entry name" value="HTH-TYPE TRANSCRIPTIONAL REGULATOR"/>
    <property type="match status" value="1"/>
</dbReference>
<keyword evidence="5" id="KW-1185">Reference proteome</keyword>
<reference evidence="4 5" key="1">
    <citation type="submission" date="2019-04" db="EMBL/GenBank/DDBJ databases">
        <title>Bacillus sediminilitoris sp. nov., isolated from a tidal flat sediment on the East China Sea.</title>
        <authorList>
            <person name="Wei Y."/>
            <person name="Mao H."/>
            <person name="Fang J."/>
        </authorList>
    </citation>
    <scope>NUCLEOTIDE SEQUENCE [LARGE SCALE GENOMIC DNA]</scope>
    <source>
        <strain evidence="4 5">DSL-17</strain>
    </source>
</reference>
<evidence type="ECO:0000313" key="4">
    <source>
        <dbReference type="EMBL" id="THF80214.1"/>
    </source>
</evidence>
<dbReference type="Proteomes" id="UP000310334">
    <property type="component" value="Unassembled WGS sequence"/>
</dbReference>
<keyword evidence="2" id="KW-0238">DNA-binding</keyword>
<dbReference type="InterPro" id="IPR010982">
    <property type="entry name" value="Lambda_DNA-bd_dom_sf"/>
</dbReference>
<dbReference type="SUPFAM" id="SSF47413">
    <property type="entry name" value="lambda repressor-like DNA-binding domains"/>
    <property type="match status" value="1"/>
</dbReference>
<organism evidence="4 5">
    <name type="scientific">Metabacillus sediminilitoris</name>
    <dbReference type="NCBI Taxonomy" id="2567941"/>
    <lineage>
        <taxon>Bacteria</taxon>
        <taxon>Bacillati</taxon>
        <taxon>Bacillota</taxon>
        <taxon>Bacilli</taxon>
        <taxon>Bacillales</taxon>
        <taxon>Bacillaceae</taxon>
        <taxon>Metabacillus</taxon>
    </lineage>
</organism>
<protein>
    <submittedName>
        <fullName evidence="4">Helix-turn-helix domain-containing protein</fullName>
    </submittedName>
</protein>
<dbReference type="InterPro" id="IPR001387">
    <property type="entry name" value="Cro/C1-type_HTH"/>
</dbReference>
<dbReference type="InterPro" id="IPR013096">
    <property type="entry name" value="Cupin_2"/>
</dbReference>
<dbReference type="InterPro" id="IPR014710">
    <property type="entry name" value="RmlC-like_jellyroll"/>
</dbReference>
<dbReference type="GO" id="GO:0003700">
    <property type="term" value="F:DNA-binding transcription factor activity"/>
    <property type="evidence" value="ECO:0007669"/>
    <property type="project" value="TreeGrafter"/>
</dbReference>
<dbReference type="RefSeq" id="WP_136353809.1">
    <property type="nucleotide sequence ID" value="NZ_CP046266.1"/>
</dbReference>
<dbReference type="Pfam" id="PF07883">
    <property type="entry name" value="Cupin_2"/>
    <property type="match status" value="1"/>
</dbReference>
<dbReference type="SUPFAM" id="SSF51182">
    <property type="entry name" value="RmlC-like cupins"/>
    <property type="match status" value="1"/>
</dbReference>
<dbReference type="CDD" id="cd00093">
    <property type="entry name" value="HTH_XRE"/>
    <property type="match status" value="1"/>
</dbReference>
<dbReference type="Gene3D" id="1.10.260.40">
    <property type="entry name" value="lambda repressor-like DNA-binding domains"/>
    <property type="match status" value="1"/>
</dbReference>
<keyword evidence="1" id="KW-0805">Transcription regulation</keyword>
<proteinExistence type="predicted"/>
<dbReference type="InterPro" id="IPR011051">
    <property type="entry name" value="RmlC_Cupin_sf"/>
</dbReference>
<keyword evidence="3" id="KW-0804">Transcription</keyword>
<dbReference type="OrthoDB" id="9781521at2"/>
<dbReference type="InterPro" id="IPR050807">
    <property type="entry name" value="TransReg_Diox_bact_type"/>
</dbReference>
<evidence type="ECO:0000313" key="5">
    <source>
        <dbReference type="Proteomes" id="UP000310334"/>
    </source>
</evidence>
<dbReference type="PROSITE" id="PS50943">
    <property type="entry name" value="HTH_CROC1"/>
    <property type="match status" value="1"/>
</dbReference>
<evidence type="ECO:0000256" key="2">
    <source>
        <dbReference type="ARBA" id="ARBA00023125"/>
    </source>
</evidence>
<comment type="caution">
    <text evidence="4">The sequence shown here is derived from an EMBL/GenBank/DDBJ whole genome shotgun (WGS) entry which is preliminary data.</text>
</comment>
<evidence type="ECO:0000256" key="1">
    <source>
        <dbReference type="ARBA" id="ARBA00023015"/>
    </source>
</evidence>
<dbReference type="PANTHER" id="PTHR46797:SF23">
    <property type="entry name" value="HTH-TYPE TRANSCRIPTIONAL REGULATOR SUTR"/>
    <property type="match status" value="1"/>
</dbReference>